<proteinExistence type="inferred from homology"/>
<dbReference type="SUPFAM" id="SSF46785">
    <property type="entry name" value="Winged helix' DNA-binding domain"/>
    <property type="match status" value="1"/>
</dbReference>
<dbReference type="Gene3D" id="3.40.190.10">
    <property type="entry name" value="Periplasmic binding protein-like II"/>
    <property type="match status" value="2"/>
</dbReference>
<dbReference type="PROSITE" id="PS50931">
    <property type="entry name" value="HTH_LYSR"/>
    <property type="match status" value="1"/>
</dbReference>
<dbReference type="RefSeq" id="WP_058636417.1">
    <property type="nucleotide sequence ID" value="NZ_LDPZ01000059.1"/>
</dbReference>
<dbReference type="Gene3D" id="1.10.10.10">
    <property type="entry name" value="Winged helix-like DNA-binding domain superfamily/Winged helix DNA-binding domain"/>
    <property type="match status" value="1"/>
</dbReference>
<evidence type="ECO:0000259" key="5">
    <source>
        <dbReference type="PROSITE" id="PS50931"/>
    </source>
</evidence>
<dbReference type="InterPro" id="IPR000847">
    <property type="entry name" value="LysR_HTH_N"/>
</dbReference>
<dbReference type="eggNOG" id="COG0583">
    <property type="taxonomic scope" value="Bacteria"/>
</dbReference>
<keyword evidence="4" id="KW-0804">Transcription</keyword>
<evidence type="ECO:0000256" key="4">
    <source>
        <dbReference type="ARBA" id="ARBA00023163"/>
    </source>
</evidence>
<keyword evidence="3" id="KW-0238">DNA-binding</keyword>
<name>A0A175R5S5_9HYPH</name>
<reference evidence="6 7" key="1">
    <citation type="journal article" date="2016" name="Front. Microbiol.">
        <title>Genomic Resource of Rice Seed Associated Bacteria.</title>
        <authorList>
            <person name="Midha S."/>
            <person name="Bansal K."/>
            <person name="Sharma S."/>
            <person name="Kumar N."/>
            <person name="Patil P.P."/>
            <person name="Chaudhry V."/>
            <person name="Patil P.B."/>
        </authorList>
    </citation>
    <scope>NUCLEOTIDE SEQUENCE [LARGE SCALE GENOMIC DNA]</scope>
    <source>
        <strain evidence="6 7">NS226</strain>
    </source>
</reference>
<evidence type="ECO:0000313" key="7">
    <source>
        <dbReference type="Proteomes" id="UP000078272"/>
    </source>
</evidence>
<dbReference type="PATRIC" id="fig|401562.3.peg.4067"/>
<dbReference type="AlphaFoldDB" id="A0A175R5S5"/>
<organism evidence="6 7">
    <name type="scientific">Aureimonas ureilytica</name>
    <dbReference type="NCBI Taxonomy" id="401562"/>
    <lineage>
        <taxon>Bacteria</taxon>
        <taxon>Pseudomonadati</taxon>
        <taxon>Pseudomonadota</taxon>
        <taxon>Alphaproteobacteria</taxon>
        <taxon>Hyphomicrobiales</taxon>
        <taxon>Aurantimonadaceae</taxon>
        <taxon>Aureimonas</taxon>
    </lineage>
</organism>
<evidence type="ECO:0000256" key="3">
    <source>
        <dbReference type="ARBA" id="ARBA00023125"/>
    </source>
</evidence>
<dbReference type="PANTHER" id="PTHR30346">
    <property type="entry name" value="TRANSCRIPTIONAL DUAL REGULATOR HCAR-RELATED"/>
    <property type="match status" value="1"/>
</dbReference>
<protein>
    <submittedName>
        <fullName evidence="6">LysR family transcriptional regulator</fullName>
    </submittedName>
</protein>
<evidence type="ECO:0000256" key="2">
    <source>
        <dbReference type="ARBA" id="ARBA00023015"/>
    </source>
</evidence>
<dbReference type="GO" id="GO:0003700">
    <property type="term" value="F:DNA-binding transcription factor activity"/>
    <property type="evidence" value="ECO:0007669"/>
    <property type="project" value="InterPro"/>
</dbReference>
<dbReference type="Proteomes" id="UP000078272">
    <property type="component" value="Unassembled WGS sequence"/>
</dbReference>
<keyword evidence="2" id="KW-0805">Transcription regulation</keyword>
<dbReference type="Pfam" id="PF03466">
    <property type="entry name" value="LysR_substrate"/>
    <property type="match status" value="1"/>
</dbReference>
<dbReference type="Pfam" id="PF00126">
    <property type="entry name" value="HTH_1"/>
    <property type="match status" value="1"/>
</dbReference>
<dbReference type="GO" id="GO:0032993">
    <property type="term" value="C:protein-DNA complex"/>
    <property type="evidence" value="ECO:0007669"/>
    <property type="project" value="TreeGrafter"/>
</dbReference>
<evidence type="ECO:0000256" key="1">
    <source>
        <dbReference type="ARBA" id="ARBA00009437"/>
    </source>
</evidence>
<dbReference type="InterPro" id="IPR036388">
    <property type="entry name" value="WH-like_DNA-bd_sf"/>
</dbReference>
<dbReference type="InterPro" id="IPR005119">
    <property type="entry name" value="LysR_subst-bd"/>
</dbReference>
<dbReference type="GO" id="GO:0003677">
    <property type="term" value="F:DNA binding"/>
    <property type="evidence" value="ECO:0007669"/>
    <property type="project" value="UniProtKB-KW"/>
</dbReference>
<dbReference type="FunFam" id="1.10.10.10:FF:000001">
    <property type="entry name" value="LysR family transcriptional regulator"/>
    <property type="match status" value="1"/>
</dbReference>
<evidence type="ECO:0000313" key="6">
    <source>
        <dbReference type="EMBL" id="KTQ85439.1"/>
    </source>
</evidence>
<dbReference type="SUPFAM" id="SSF53850">
    <property type="entry name" value="Periplasmic binding protein-like II"/>
    <property type="match status" value="1"/>
</dbReference>
<gene>
    <name evidence="6" type="ORF">NS226_19710</name>
</gene>
<dbReference type="PRINTS" id="PR00039">
    <property type="entry name" value="HTHLYSR"/>
</dbReference>
<comment type="caution">
    <text evidence="6">The sequence shown here is derived from an EMBL/GenBank/DDBJ whole genome shotgun (WGS) entry which is preliminary data.</text>
</comment>
<sequence>MELRHLRYFTTVAAEGSFSRAAQKLNMAQPPLSRQIQQLEEDLGTRLLDRGRPLTLTQAGRYLYEQGLQILQRVDEAQAMTTRIGRGLILQFNIGFVASTLYDTLPDLMRRFRVLVPGVEVNLLEMTTLEQVAALKDGRIDVGFGRLSFNDDMITRRVLREERLWLAVPLDHDLGWREVAPKLADTAPETLVVYPKYPRPSYADQVLGFYRSADIQPFKVVEARELQTALGLVASGGGICVVPASARRLGRGDLTFVELDEPGMTSPIILSHRRSDESRLLKQMLQLAAKLGAPEAPGP</sequence>
<dbReference type="PANTHER" id="PTHR30346:SF17">
    <property type="entry name" value="LYSR FAMILY TRANSCRIPTIONAL REGULATOR"/>
    <property type="match status" value="1"/>
</dbReference>
<dbReference type="InterPro" id="IPR036390">
    <property type="entry name" value="WH_DNA-bd_sf"/>
</dbReference>
<feature type="domain" description="HTH lysR-type" evidence="5">
    <location>
        <begin position="1"/>
        <end position="57"/>
    </location>
</feature>
<dbReference type="EMBL" id="LDPZ01000059">
    <property type="protein sequence ID" value="KTQ85439.1"/>
    <property type="molecule type" value="Genomic_DNA"/>
</dbReference>
<comment type="similarity">
    <text evidence="1">Belongs to the LysR transcriptional regulatory family.</text>
</comment>
<accession>A0A175R5S5</accession>
<dbReference type="OrthoDB" id="7216893at2"/>